<keyword evidence="2" id="KW-1133">Transmembrane helix</keyword>
<name>D6TYF2_KTERA</name>
<evidence type="ECO:0000256" key="2">
    <source>
        <dbReference type="SAM" id="Phobius"/>
    </source>
</evidence>
<dbReference type="STRING" id="485913.Krac_4172"/>
<evidence type="ECO:0008006" key="5">
    <source>
        <dbReference type="Google" id="ProtNLM"/>
    </source>
</evidence>
<dbReference type="Proteomes" id="UP000004508">
    <property type="component" value="Unassembled WGS sequence"/>
</dbReference>
<keyword evidence="2" id="KW-0812">Transmembrane</keyword>
<dbReference type="EMBL" id="ADVG01000003">
    <property type="protein sequence ID" value="EFH83232.1"/>
    <property type="molecule type" value="Genomic_DNA"/>
</dbReference>
<protein>
    <recommendedName>
        <fullName evidence="5">WD40 domain protein beta Propeller</fullName>
    </recommendedName>
</protein>
<comment type="caution">
    <text evidence="3">The sequence shown here is derived from an EMBL/GenBank/DDBJ whole genome shotgun (WGS) entry which is preliminary data.</text>
</comment>
<dbReference type="InterPro" id="IPR011042">
    <property type="entry name" value="6-blade_b-propeller_TolB-like"/>
</dbReference>
<dbReference type="InParanoid" id="D6TYF2"/>
<feature type="transmembrane region" description="Helical" evidence="2">
    <location>
        <begin position="12"/>
        <end position="32"/>
    </location>
</feature>
<accession>D6TYF2</accession>
<evidence type="ECO:0000313" key="4">
    <source>
        <dbReference type="Proteomes" id="UP000004508"/>
    </source>
</evidence>
<feature type="compositionally biased region" description="Polar residues" evidence="1">
    <location>
        <begin position="41"/>
        <end position="64"/>
    </location>
</feature>
<dbReference type="AlphaFoldDB" id="D6TYF2"/>
<dbReference type="Gene3D" id="2.120.10.30">
    <property type="entry name" value="TolB, C-terminal domain"/>
    <property type="match status" value="1"/>
</dbReference>
<organism evidence="3 4">
    <name type="scientific">Ktedonobacter racemifer DSM 44963</name>
    <dbReference type="NCBI Taxonomy" id="485913"/>
    <lineage>
        <taxon>Bacteria</taxon>
        <taxon>Bacillati</taxon>
        <taxon>Chloroflexota</taxon>
        <taxon>Ktedonobacteria</taxon>
        <taxon>Ktedonobacterales</taxon>
        <taxon>Ktedonobacteraceae</taxon>
        <taxon>Ktedonobacter</taxon>
    </lineage>
</organism>
<proteinExistence type="predicted"/>
<sequence>MHKLRWKPHYSIIVALMCIVLLGLIIEITIYARVTPTQRSFAAQADQQRTTKRSTPPSRHTTLNGCPPEGHGQRAVVTPLAHGQLPHILYLQTNDIMNGPSSVIDFDVLHNDSSEVTREEIKESLVSANGTWLLMLVHSNGHDEVRLLRLDGKDEQTLYCSPNGAQLESVQWSPDQTYIAWSLIPATDKLPDLYLLNLHSGQITKVAQATRYKGYQPGSWLNAGQLLVKDSLKDGSSQALYVLDITKKPLPGLRQIFQPETPLCWDYVASGDGKTLYISECAGGNSIYRGPSTISAFHLASDKTEEIWHSNTMAVTALRFAAKSDKQLLAIIGNSAPGMQIPTELNGLWMISTSGEDITIAVTNKYGEYSAFADLRDPWSNFSRDGTMYVLHTTSNEGQGDKLYYGVLGGGIPAQFANIAEGGTLEMIGWTEE</sequence>
<gene>
    <name evidence="3" type="ORF">Krac_4172</name>
</gene>
<evidence type="ECO:0000256" key="1">
    <source>
        <dbReference type="SAM" id="MobiDB-lite"/>
    </source>
</evidence>
<reference evidence="3 4" key="1">
    <citation type="journal article" date="2011" name="Stand. Genomic Sci.">
        <title>Non-contiguous finished genome sequence and contextual data of the filamentous soil bacterium Ktedonobacter racemifer type strain (SOSP1-21).</title>
        <authorList>
            <person name="Chang Y.J."/>
            <person name="Land M."/>
            <person name="Hauser L."/>
            <person name="Chertkov O."/>
            <person name="Del Rio T.G."/>
            <person name="Nolan M."/>
            <person name="Copeland A."/>
            <person name="Tice H."/>
            <person name="Cheng J.F."/>
            <person name="Lucas S."/>
            <person name="Han C."/>
            <person name="Goodwin L."/>
            <person name="Pitluck S."/>
            <person name="Ivanova N."/>
            <person name="Ovchinikova G."/>
            <person name="Pati A."/>
            <person name="Chen A."/>
            <person name="Palaniappan K."/>
            <person name="Mavromatis K."/>
            <person name="Liolios K."/>
            <person name="Brettin T."/>
            <person name="Fiebig A."/>
            <person name="Rohde M."/>
            <person name="Abt B."/>
            <person name="Goker M."/>
            <person name="Detter J.C."/>
            <person name="Woyke T."/>
            <person name="Bristow J."/>
            <person name="Eisen J.A."/>
            <person name="Markowitz V."/>
            <person name="Hugenholtz P."/>
            <person name="Kyrpides N.C."/>
            <person name="Klenk H.P."/>
            <person name="Lapidus A."/>
        </authorList>
    </citation>
    <scope>NUCLEOTIDE SEQUENCE [LARGE SCALE GENOMIC DNA]</scope>
    <source>
        <strain evidence="4">DSM 44963</strain>
    </source>
</reference>
<keyword evidence="4" id="KW-1185">Reference proteome</keyword>
<dbReference type="SUPFAM" id="SSF82171">
    <property type="entry name" value="DPP6 N-terminal domain-like"/>
    <property type="match status" value="1"/>
</dbReference>
<keyword evidence="2" id="KW-0472">Membrane</keyword>
<evidence type="ECO:0000313" key="3">
    <source>
        <dbReference type="EMBL" id="EFH83232.1"/>
    </source>
</evidence>
<dbReference type="OrthoDB" id="164839at2"/>
<feature type="region of interest" description="Disordered" evidence="1">
    <location>
        <begin position="41"/>
        <end position="70"/>
    </location>
</feature>
<dbReference type="RefSeq" id="WP_007913799.1">
    <property type="nucleotide sequence ID" value="NZ_ADVG01000003.1"/>
</dbReference>